<dbReference type="OrthoDB" id="1351876at2"/>
<dbReference type="EMBL" id="VJZT01000033">
    <property type="protein sequence ID" value="TRX34924.1"/>
    <property type="molecule type" value="Genomic_DNA"/>
</dbReference>
<gene>
    <name evidence="1" type="ORF">FNW21_15745</name>
</gene>
<dbReference type="AlphaFoldDB" id="A0A553DQ57"/>
<comment type="caution">
    <text evidence="1">The sequence shown here is derived from an EMBL/GenBank/DDBJ whole genome shotgun (WGS) entry which is preliminary data.</text>
</comment>
<sequence>MKYKLLFSLALIALFGSCKRETVEKKYYVISNADSISEAWKKSAKVPPPFTPHNLKWYSDVVFILDSSKVYAYQTERTHTGSGNNVDFEYPNYIGLNPEYFLTIDSENFVSFIENNNDIFGIFPDNSVQPIIYLASQTDTVKNIALPQLWEKLKDSKSRTFFSVRRTTEEENIVLSYKKKNKEFLPEKVKWSTNFYNGKVKPFTKDYQKIEETNQLIRKAKETFKQKKMSIEM</sequence>
<proteinExistence type="predicted"/>
<accession>A0A553DQ57</accession>
<dbReference type="Proteomes" id="UP000316371">
    <property type="component" value="Unassembled WGS sequence"/>
</dbReference>
<dbReference type="PROSITE" id="PS51257">
    <property type="entry name" value="PROKAR_LIPOPROTEIN"/>
    <property type="match status" value="1"/>
</dbReference>
<keyword evidence="2" id="KW-1185">Reference proteome</keyword>
<name>A0A553DQ57_9FLAO</name>
<reference evidence="1 2" key="1">
    <citation type="submission" date="2019-07" db="EMBL/GenBank/DDBJ databases">
        <title>Novel species of Flavobacterium.</title>
        <authorList>
            <person name="Liu Q."/>
            <person name="Xin Y.-H."/>
        </authorList>
    </citation>
    <scope>NUCLEOTIDE SEQUENCE [LARGE SCALE GENOMIC DNA]</scope>
    <source>
        <strain evidence="1 2">LB1R34</strain>
    </source>
</reference>
<evidence type="ECO:0000313" key="2">
    <source>
        <dbReference type="Proteomes" id="UP000316371"/>
    </source>
</evidence>
<organism evidence="1 2">
    <name type="scientific">Flavobacterium restrictum</name>
    <dbReference type="NCBI Taxonomy" id="2594428"/>
    <lineage>
        <taxon>Bacteria</taxon>
        <taxon>Pseudomonadati</taxon>
        <taxon>Bacteroidota</taxon>
        <taxon>Flavobacteriia</taxon>
        <taxon>Flavobacteriales</taxon>
        <taxon>Flavobacteriaceae</taxon>
        <taxon>Flavobacterium</taxon>
    </lineage>
</organism>
<protein>
    <recommendedName>
        <fullName evidence="3">Lipoprotein</fullName>
    </recommendedName>
</protein>
<dbReference type="RefSeq" id="WP_144257706.1">
    <property type="nucleotide sequence ID" value="NZ_VJZT01000033.1"/>
</dbReference>
<evidence type="ECO:0000313" key="1">
    <source>
        <dbReference type="EMBL" id="TRX34924.1"/>
    </source>
</evidence>
<evidence type="ECO:0008006" key="3">
    <source>
        <dbReference type="Google" id="ProtNLM"/>
    </source>
</evidence>